<sequence>MNLKLALGNESLISQRKPLENNGFHISAEENISLTRIAVFWCALVSRSFRQTKDRCMDVEAAACLAIQNCRSSEVADLVT</sequence>
<dbReference type="WBParaSite" id="MCU_005832-RB">
    <property type="protein sequence ID" value="MCU_005832-RB"/>
    <property type="gene ID" value="MCU_005832"/>
</dbReference>
<name>A0A5K3F8K6_MESCO</name>
<protein>
    <submittedName>
        <fullName evidence="1 2">Uncharacterized protein</fullName>
    </submittedName>
</protein>
<evidence type="ECO:0000313" key="1">
    <source>
        <dbReference type="WBParaSite" id="MCU_005832-RA"/>
    </source>
</evidence>
<accession>A0A5K3F8K6</accession>
<evidence type="ECO:0000313" key="2">
    <source>
        <dbReference type="WBParaSite" id="MCU_005832-RB"/>
    </source>
</evidence>
<proteinExistence type="predicted"/>
<dbReference type="AlphaFoldDB" id="A0A5K3F8K6"/>
<organism evidence="2">
    <name type="scientific">Mesocestoides corti</name>
    <name type="common">Flatworm</name>
    <dbReference type="NCBI Taxonomy" id="53468"/>
    <lineage>
        <taxon>Eukaryota</taxon>
        <taxon>Metazoa</taxon>
        <taxon>Spiralia</taxon>
        <taxon>Lophotrochozoa</taxon>
        <taxon>Platyhelminthes</taxon>
        <taxon>Cestoda</taxon>
        <taxon>Eucestoda</taxon>
        <taxon>Cyclophyllidea</taxon>
        <taxon>Mesocestoididae</taxon>
        <taxon>Mesocestoides</taxon>
    </lineage>
</organism>
<reference evidence="1 2" key="1">
    <citation type="submission" date="2019-11" db="UniProtKB">
        <authorList>
            <consortium name="WormBaseParasite"/>
        </authorList>
    </citation>
    <scope>IDENTIFICATION</scope>
</reference>
<dbReference type="WBParaSite" id="MCU_005832-RA">
    <property type="protein sequence ID" value="MCU_005832-RA"/>
    <property type="gene ID" value="MCU_005832"/>
</dbReference>